<comment type="caution">
    <text evidence="2">The sequence shown here is derived from an EMBL/GenBank/DDBJ whole genome shotgun (WGS) entry which is preliminary data.</text>
</comment>
<keyword evidence="1" id="KW-0812">Transmembrane</keyword>
<keyword evidence="1" id="KW-1133">Transmembrane helix</keyword>
<organism evidence="2 3">
    <name type="scientific">Pseudomonas koreensis</name>
    <dbReference type="NCBI Taxonomy" id="198620"/>
    <lineage>
        <taxon>Bacteria</taxon>
        <taxon>Pseudomonadati</taxon>
        <taxon>Pseudomonadota</taxon>
        <taxon>Gammaproteobacteria</taxon>
        <taxon>Pseudomonadales</taxon>
        <taxon>Pseudomonadaceae</taxon>
        <taxon>Pseudomonas</taxon>
    </lineage>
</organism>
<feature type="transmembrane region" description="Helical" evidence="1">
    <location>
        <begin position="22"/>
        <end position="42"/>
    </location>
</feature>
<feature type="transmembrane region" description="Helical" evidence="1">
    <location>
        <begin position="154"/>
        <end position="178"/>
    </location>
</feature>
<evidence type="ECO:0000256" key="1">
    <source>
        <dbReference type="SAM" id="Phobius"/>
    </source>
</evidence>
<proteinExistence type="predicted"/>
<evidence type="ECO:0000313" key="2">
    <source>
        <dbReference type="EMBL" id="RYM40169.1"/>
    </source>
</evidence>
<feature type="transmembrane region" description="Helical" evidence="1">
    <location>
        <begin position="125"/>
        <end position="142"/>
    </location>
</feature>
<gene>
    <name evidence="2" type="ORF">EVS84_16875</name>
</gene>
<accession>A0A4V1WHC1</accession>
<feature type="transmembrane region" description="Helical" evidence="1">
    <location>
        <begin position="86"/>
        <end position="105"/>
    </location>
</feature>
<dbReference type="AlphaFoldDB" id="A0A4V1WHC1"/>
<dbReference type="Proteomes" id="UP000291107">
    <property type="component" value="Unassembled WGS sequence"/>
</dbReference>
<keyword evidence="1" id="KW-0472">Membrane</keyword>
<feature type="transmembrane region" description="Helical" evidence="1">
    <location>
        <begin position="54"/>
        <end position="79"/>
    </location>
</feature>
<dbReference type="EMBL" id="SEUB01000006">
    <property type="protein sequence ID" value="RYM40169.1"/>
    <property type="molecule type" value="Genomic_DNA"/>
</dbReference>
<reference evidence="2 3" key="1">
    <citation type="submission" date="2019-02" db="EMBL/GenBank/DDBJ databases">
        <title>Genome of Pseudomonas korensis isolated from heavy metal contaminated environment.</title>
        <authorList>
            <person name="Ayangbenro A.S."/>
            <person name="Babalola O."/>
        </authorList>
    </citation>
    <scope>NUCLEOTIDE SEQUENCE [LARGE SCALE GENOMIC DNA]</scope>
    <source>
        <strain evidence="2 3">AB36</strain>
    </source>
</reference>
<evidence type="ECO:0000313" key="3">
    <source>
        <dbReference type="Proteomes" id="UP000291107"/>
    </source>
</evidence>
<sequence length="211" mass="23047">MLAPLPTPQKGLSVLTRPNARWIYYPICWLAVLSLLLHSAFYDWNLLTPIDVGGTFMGGIGGQLFASGWVAATVALLLAMLARIPGAINACILAGLMPLAIGMWWQINYPDDAEQRIYSISPHEIGSAMLIGALLLGLGLFLRSRLRKQRAPSLWAMIGRSATAILILTVFIGVPIYVARQMSLPHCAFTEDGQQLTICLSDDDNERVIVD</sequence>
<protein>
    <submittedName>
        <fullName evidence="2">Uncharacterized protein</fullName>
    </submittedName>
</protein>
<name>A0A4V1WHC1_9PSED</name>